<sequence>MTSHFQNDMTLPTFEEAMQLHRRAAANLDHVCSKIRNVSTKPSLSAIYSSDYDVECAPREFNRSMLLQNFNDIAHANFVAHPDLPITLNSLIFYYGIDTCHTWNQNLNQSRLNLIFASLTWASELAGVKYDQRFDASKHIWYSFVLAWVESLTPNGKFAQRANFLKDWSSSKFDLTWFFKSEKVQTRQLLQELVANVEPLDGNLMEWLHACGNGSVSEKEFQRAGPAMTVRFIMAQELQAKADKKMKEGLEKAQQVMFDAADAMTLDEGVQDETEVHTGDEEGGGEEHVAEEEQMNIDADFPPIPPKIDLARVNWASSTMQALLNIDKTIPWTPRDRPKSYQRPWIRIEQAYAALLTNDDTLADDIKARLNLSPE</sequence>
<dbReference type="AlphaFoldDB" id="A0A6A5QS04"/>
<evidence type="ECO:0000313" key="2">
    <source>
        <dbReference type="Proteomes" id="UP000800096"/>
    </source>
</evidence>
<reference evidence="1" key="1">
    <citation type="journal article" date="2020" name="Stud. Mycol.">
        <title>101 Dothideomycetes genomes: a test case for predicting lifestyles and emergence of pathogens.</title>
        <authorList>
            <person name="Haridas S."/>
            <person name="Albert R."/>
            <person name="Binder M."/>
            <person name="Bloem J."/>
            <person name="Labutti K."/>
            <person name="Salamov A."/>
            <person name="Andreopoulos B."/>
            <person name="Baker S."/>
            <person name="Barry K."/>
            <person name="Bills G."/>
            <person name="Bluhm B."/>
            <person name="Cannon C."/>
            <person name="Castanera R."/>
            <person name="Culley D."/>
            <person name="Daum C."/>
            <person name="Ezra D."/>
            <person name="Gonzalez J."/>
            <person name="Henrissat B."/>
            <person name="Kuo A."/>
            <person name="Liang C."/>
            <person name="Lipzen A."/>
            <person name="Lutzoni F."/>
            <person name="Magnuson J."/>
            <person name="Mondo S."/>
            <person name="Nolan M."/>
            <person name="Ohm R."/>
            <person name="Pangilinan J."/>
            <person name="Park H.-J."/>
            <person name="Ramirez L."/>
            <person name="Alfaro M."/>
            <person name="Sun H."/>
            <person name="Tritt A."/>
            <person name="Yoshinaga Y."/>
            <person name="Zwiers L.-H."/>
            <person name="Turgeon B."/>
            <person name="Goodwin S."/>
            <person name="Spatafora J."/>
            <person name="Crous P."/>
            <person name="Grigoriev I."/>
        </authorList>
    </citation>
    <scope>NUCLEOTIDE SEQUENCE</scope>
    <source>
        <strain evidence="1">HMLAC05119</strain>
    </source>
</reference>
<keyword evidence="2" id="KW-1185">Reference proteome</keyword>
<dbReference type="EMBL" id="ML979134">
    <property type="protein sequence ID" value="KAF1917610.1"/>
    <property type="molecule type" value="Genomic_DNA"/>
</dbReference>
<protein>
    <submittedName>
        <fullName evidence="1">Uncharacterized protein</fullName>
    </submittedName>
</protein>
<dbReference type="Proteomes" id="UP000800096">
    <property type="component" value="Unassembled WGS sequence"/>
</dbReference>
<dbReference type="OrthoDB" id="3801165at2759"/>
<name>A0A6A5QS04_AMPQU</name>
<gene>
    <name evidence="1" type="ORF">BDU57DRAFT_537267</name>
</gene>
<evidence type="ECO:0000313" key="1">
    <source>
        <dbReference type="EMBL" id="KAF1917610.1"/>
    </source>
</evidence>
<accession>A0A6A5QS04</accession>
<proteinExistence type="predicted"/>
<organism evidence="1 2">
    <name type="scientific">Ampelomyces quisqualis</name>
    <name type="common">Powdery mildew agent</name>
    <dbReference type="NCBI Taxonomy" id="50730"/>
    <lineage>
        <taxon>Eukaryota</taxon>
        <taxon>Fungi</taxon>
        <taxon>Dikarya</taxon>
        <taxon>Ascomycota</taxon>
        <taxon>Pezizomycotina</taxon>
        <taxon>Dothideomycetes</taxon>
        <taxon>Pleosporomycetidae</taxon>
        <taxon>Pleosporales</taxon>
        <taxon>Pleosporineae</taxon>
        <taxon>Phaeosphaeriaceae</taxon>
        <taxon>Ampelomyces</taxon>
    </lineage>
</organism>